<evidence type="ECO:0000256" key="3">
    <source>
        <dbReference type="ARBA" id="ARBA00022989"/>
    </source>
</evidence>
<name>A0A4Z0BS70_9BURK</name>
<keyword evidence="2 6" id="KW-0812">Transmembrane</keyword>
<feature type="region of interest" description="Disordered" evidence="5">
    <location>
        <begin position="170"/>
        <end position="190"/>
    </location>
</feature>
<keyword evidence="3 6" id="KW-1133">Transmembrane helix</keyword>
<keyword evidence="9" id="KW-1185">Reference proteome</keyword>
<dbReference type="AlphaFoldDB" id="A0A4Z0BS70"/>
<dbReference type="NCBIfam" id="TIGR01352">
    <property type="entry name" value="tonB_Cterm"/>
    <property type="match status" value="1"/>
</dbReference>
<organism evidence="8 9">
    <name type="scientific">Ramlibacter henchirensis</name>
    <dbReference type="NCBI Taxonomy" id="204072"/>
    <lineage>
        <taxon>Bacteria</taxon>
        <taxon>Pseudomonadati</taxon>
        <taxon>Pseudomonadota</taxon>
        <taxon>Betaproteobacteria</taxon>
        <taxon>Burkholderiales</taxon>
        <taxon>Comamonadaceae</taxon>
        <taxon>Ramlibacter</taxon>
    </lineage>
</organism>
<dbReference type="InterPro" id="IPR006260">
    <property type="entry name" value="TonB/TolA_C"/>
</dbReference>
<dbReference type="PROSITE" id="PS52015">
    <property type="entry name" value="TONB_CTD"/>
    <property type="match status" value="1"/>
</dbReference>
<protein>
    <submittedName>
        <fullName evidence="8">Cell envelope integrity protein TolA</fullName>
    </submittedName>
</protein>
<dbReference type="Proteomes" id="UP000298180">
    <property type="component" value="Unassembled WGS sequence"/>
</dbReference>
<feature type="region of interest" description="Disordered" evidence="5">
    <location>
        <begin position="60"/>
        <end position="157"/>
    </location>
</feature>
<comment type="caution">
    <text evidence="8">The sequence shown here is derived from an EMBL/GenBank/DDBJ whole genome shotgun (WGS) entry which is preliminary data.</text>
</comment>
<evidence type="ECO:0000259" key="7">
    <source>
        <dbReference type="PROSITE" id="PS52015"/>
    </source>
</evidence>
<dbReference type="Pfam" id="PF13103">
    <property type="entry name" value="TonB_2"/>
    <property type="match status" value="1"/>
</dbReference>
<evidence type="ECO:0000313" key="8">
    <source>
        <dbReference type="EMBL" id="TFZ02146.1"/>
    </source>
</evidence>
<feature type="domain" description="TonB C-terminal" evidence="7">
    <location>
        <begin position="195"/>
        <end position="283"/>
    </location>
</feature>
<evidence type="ECO:0000313" key="9">
    <source>
        <dbReference type="Proteomes" id="UP000298180"/>
    </source>
</evidence>
<dbReference type="Gene3D" id="3.30.1150.10">
    <property type="match status" value="1"/>
</dbReference>
<dbReference type="InterPro" id="IPR037682">
    <property type="entry name" value="TonB_C"/>
</dbReference>
<dbReference type="EMBL" id="SMLM01000002">
    <property type="protein sequence ID" value="TFZ02146.1"/>
    <property type="molecule type" value="Genomic_DNA"/>
</dbReference>
<dbReference type="GO" id="GO:0016020">
    <property type="term" value="C:membrane"/>
    <property type="evidence" value="ECO:0007669"/>
    <property type="project" value="UniProtKB-SubCell"/>
</dbReference>
<evidence type="ECO:0000256" key="2">
    <source>
        <dbReference type="ARBA" id="ARBA00022692"/>
    </source>
</evidence>
<keyword evidence="4 6" id="KW-0472">Membrane</keyword>
<gene>
    <name evidence="8" type="ORF">EZ313_12750</name>
</gene>
<dbReference type="OrthoDB" id="5298892at2"/>
<accession>A0A4Z0BS70</accession>
<dbReference type="SUPFAM" id="SSF74653">
    <property type="entry name" value="TolA/TonB C-terminal domain"/>
    <property type="match status" value="1"/>
</dbReference>
<evidence type="ECO:0000256" key="1">
    <source>
        <dbReference type="ARBA" id="ARBA00004167"/>
    </source>
</evidence>
<feature type="compositionally biased region" description="Basic and acidic residues" evidence="5">
    <location>
        <begin position="88"/>
        <end position="157"/>
    </location>
</feature>
<evidence type="ECO:0000256" key="6">
    <source>
        <dbReference type="SAM" id="Phobius"/>
    </source>
</evidence>
<dbReference type="GO" id="GO:0055085">
    <property type="term" value="P:transmembrane transport"/>
    <property type="evidence" value="ECO:0007669"/>
    <property type="project" value="InterPro"/>
</dbReference>
<feature type="transmembrane region" description="Helical" evidence="6">
    <location>
        <begin position="20"/>
        <end position="39"/>
    </location>
</feature>
<proteinExistence type="predicted"/>
<sequence>MQATERPEFTPPPEGGLTRSIGMALLAHAVLVLGLSWGVKWKRDDSAVMAEAELWANAPVQAAPKPVEAPPAPPPPPPAPPQPTQAQRDAEIALERERERKEAEEKARREEAERQKQLAERKRQQQEEARKQEQARRAEEKRKEEQARARREQEEEKRLAELRTENMKRMQGMAGATGARESTGTALRSAGPSASYAGRLSAHFQRHVVFPGGVDTIVGNPQAVVQVRVSPTGEIVSARLSRSSGNAAWDEAAVRAIERSERIPPDVDGRYVSEFPVEMRPKR</sequence>
<comment type="subcellular location">
    <subcellularLocation>
        <location evidence="1">Membrane</location>
        <topology evidence="1">Single-pass membrane protein</topology>
    </subcellularLocation>
</comment>
<feature type="compositionally biased region" description="Pro residues" evidence="5">
    <location>
        <begin position="67"/>
        <end position="83"/>
    </location>
</feature>
<evidence type="ECO:0000256" key="4">
    <source>
        <dbReference type="ARBA" id="ARBA00023136"/>
    </source>
</evidence>
<dbReference type="RefSeq" id="WP_135263677.1">
    <property type="nucleotide sequence ID" value="NZ_SMLM01000002.1"/>
</dbReference>
<reference evidence="8 9" key="1">
    <citation type="submission" date="2019-03" db="EMBL/GenBank/DDBJ databases">
        <title>Ramlibacter henchirensis DSM 14656, whole genome shotgun sequence.</title>
        <authorList>
            <person name="Zhang X."/>
            <person name="Feng G."/>
            <person name="Zhu H."/>
        </authorList>
    </citation>
    <scope>NUCLEOTIDE SEQUENCE [LARGE SCALE GENOMIC DNA]</scope>
    <source>
        <strain evidence="8 9">DSM 14656</strain>
    </source>
</reference>
<evidence type="ECO:0000256" key="5">
    <source>
        <dbReference type="SAM" id="MobiDB-lite"/>
    </source>
</evidence>